<dbReference type="InterPro" id="IPR011009">
    <property type="entry name" value="Kinase-like_dom_sf"/>
</dbReference>
<feature type="domain" description="Aminoglycoside phosphotransferase" evidence="1">
    <location>
        <begin position="102"/>
        <end position="238"/>
    </location>
</feature>
<name>A0A439DIR9_9PEZI</name>
<keyword evidence="3" id="KW-1185">Reference proteome</keyword>
<evidence type="ECO:0000313" key="2">
    <source>
        <dbReference type="EMBL" id="RWA14296.1"/>
    </source>
</evidence>
<gene>
    <name evidence="2" type="ORF">EKO27_g807</name>
</gene>
<sequence length="336" mass="38265">MVTYYNLDNAISSFFKENTTVTRQQCEELALSRVGGQAIPVETQGAFSYTFATGINQSKIFQFRTHDSELDMSVINLAQTVHSQFIAGCKYHGTIGQSRPLHIYEMDKLPGATYIMARHVSAVQPPDSAARQRNTATDLAKFFAQSWNHSQQLPPGETSALLTEFRDKFDLLHRSLPSRFASNLDRVRKELPLLFSKTLPFVLGHQDLCEMNILIDPETGSITGIIDWADARILPFGFSLWAFENILGYMNSEGWHYYDNRHELQRMFWETFRIEAKNLSDDDLRLIQITRMAGLFCRYGFILDGKACKGVIDESDVSSFHYLDAFCAAEGWELPI</sequence>
<proteinExistence type="predicted"/>
<dbReference type="AlphaFoldDB" id="A0A439DIR9"/>
<dbReference type="SUPFAM" id="SSF56112">
    <property type="entry name" value="Protein kinase-like (PK-like)"/>
    <property type="match status" value="1"/>
</dbReference>
<reference evidence="2 3" key="1">
    <citation type="submission" date="2018-12" db="EMBL/GenBank/DDBJ databases">
        <title>Draft genome sequence of Xylaria grammica IHI A82.</title>
        <authorList>
            <person name="Buettner E."/>
            <person name="Kellner H."/>
        </authorList>
    </citation>
    <scope>NUCLEOTIDE SEQUENCE [LARGE SCALE GENOMIC DNA]</scope>
    <source>
        <strain evidence="2 3">IHI A82</strain>
    </source>
</reference>
<comment type="caution">
    <text evidence="2">The sequence shown here is derived from an EMBL/GenBank/DDBJ whole genome shotgun (WGS) entry which is preliminary data.</text>
</comment>
<protein>
    <recommendedName>
        <fullName evidence="1">Aminoglycoside phosphotransferase domain-containing protein</fullName>
    </recommendedName>
</protein>
<dbReference type="PANTHER" id="PTHR21310:SF59">
    <property type="entry name" value="AMINOGLYCOSIDE PHOSPHOTRANSFERASE DOMAIN-CONTAINING PROTEIN"/>
    <property type="match status" value="1"/>
</dbReference>
<dbReference type="STRING" id="363999.A0A439DIR9"/>
<accession>A0A439DIR9</accession>
<organism evidence="2 3">
    <name type="scientific">Xylaria grammica</name>
    <dbReference type="NCBI Taxonomy" id="363999"/>
    <lineage>
        <taxon>Eukaryota</taxon>
        <taxon>Fungi</taxon>
        <taxon>Dikarya</taxon>
        <taxon>Ascomycota</taxon>
        <taxon>Pezizomycotina</taxon>
        <taxon>Sordariomycetes</taxon>
        <taxon>Xylariomycetidae</taxon>
        <taxon>Xylariales</taxon>
        <taxon>Xylariaceae</taxon>
        <taxon>Xylaria</taxon>
    </lineage>
</organism>
<dbReference type="Gene3D" id="3.90.1200.10">
    <property type="match status" value="1"/>
</dbReference>
<dbReference type="PANTHER" id="PTHR21310">
    <property type="entry name" value="AMINOGLYCOSIDE PHOSPHOTRANSFERASE-RELATED-RELATED"/>
    <property type="match status" value="1"/>
</dbReference>
<evidence type="ECO:0000313" key="3">
    <source>
        <dbReference type="Proteomes" id="UP000286045"/>
    </source>
</evidence>
<dbReference type="InterPro" id="IPR051678">
    <property type="entry name" value="AGP_Transferase"/>
</dbReference>
<dbReference type="InterPro" id="IPR002575">
    <property type="entry name" value="Aminoglycoside_PTrfase"/>
</dbReference>
<dbReference type="Proteomes" id="UP000286045">
    <property type="component" value="Unassembled WGS sequence"/>
</dbReference>
<dbReference type="Pfam" id="PF01636">
    <property type="entry name" value="APH"/>
    <property type="match status" value="1"/>
</dbReference>
<dbReference type="EMBL" id="RYZI01000010">
    <property type="protein sequence ID" value="RWA14296.1"/>
    <property type="molecule type" value="Genomic_DNA"/>
</dbReference>
<evidence type="ECO:0000259" key="1">
    <source>
        <dbReference type="Pfam" id="PF01636"/>
    </source>
</evidence>